<feature type="transmembrane region" description="Helical" evidence="5">
    <location>
        <begin position="44"/>
        <end position="66"/>
    </location>
</feature>
<evidence type="ECO:0000256" key="3">
    <source>
        <dbReference type="ARBA" id="ARBA00022989"/>
    </source>
</evidence>
<feature type="transmembrane region" description="Helical" evidence="5">
    <location>
        <begin position="349"/>
        <end position="373"/>
    </location>
</feature>
<protein>
    <submittedName>
        <fullName evidence="7">O-Antigen ligase</fullName>
    </submittedName>
</protein>
<proteinExistence type="predicted"/>
<feature type="transmembrane region" description="Helical" evidence="5">
    <location>
        <begin position="418"/>
        <end position="437"/>
    </location>
</feature>
<evidence type="ECO:0000313" key="7">
    <source>
        <dbReference type="EMBL" id="SHH94736.1"/>
    </source>
</evidence>
<dbReference type="GO" id="GO:0016020">
    <property type="term" value="C:membrane"/>
    <property type="evidence" value="ECO:0007669"/>
    <property type="project" value="UniProtKB-SubCell"/>
</dbReference>
<accession>A0A1M5X4J2</accession>
<feature type="domain" description="O-antigen ligase-related" evidence="6">
    <location>
        <begin position="198"/>
        <end position="361"/>
    </location>
</feature>
<sequence length="449" mass="49141">MTHVPPIPHHTSAGDRYILALSCVLMGYAVLGKGFAYLGYPPVLVGELTFVAGFFVLLRSGCLVAVFASGPSLLLAATMGWTLLRTLPFVGTYGFDALRDSVIIMYGGFSFIVAALLIEDYRRINTLVRYYRVFLDIYVPAVPFLFPLGFYFGDNILKVPGTTVSLIWLGPGEVGTHLAGAAVFTLAGFRKPTPVWTACLLAALVMASAVSRAAMLAFVVPVVLAAFAFGKVRMFAIIIPVGLVLLATSYALEKSFTSYHEAQTSTERRVSSVQLVENIASIFGRSGDQTESTKVWREKWWNIIVDNTVRGPYFWTGRGFGVNLAFEDGFGNPHNERPLRSPHNGHITILARAGIPGAALWGVFLAAWLLALLQTMFRARRCGQPEWAGLLLFIACYATSCLINAAFDVALEAPMQGIWFWCLIGFGIGATMIYRCMQDDRSWKGALGR</sequence>
<evidence type="ECO:0000259" key="6">
    <source>
        <dbReference type="Pfam" id="PF04932"/>
    </source>
</evidence>
<feature type="transmembrane region" description="Helical" evidence="5">
    <location>
        <begin position="195"/>
        <end position="227"/>
    </location>
</feature>
<comment type="subcellular location">
    <subcellularLocation>
        <location evidence="1">Membrane</location>
        <topology evidence="1">Multi-pass membrane protein</topology>
    </subcellularLocation>
</comment>
<keyword evidence="7" id="KW-0436">Ligase</keyword>
<dbReference type="Pfam" id="PF04932">
    <property type="entry name" value="Wzy_C"/>
    <property type="match status" value="1"/>
</dbReference>
<keyword evidence="3 5" id="KW-1133">Transmembrane helix</keyword>
<evidence type="ECO:0000256" key="2">
    <source>
        <dbReference type="ARBA" id="ARBA00022692"/>
    </source>
</evidence>
<evidence type="ECO:0000256" key="1">
    <source>
        <dbReference type="ARBA" id="ARBA00004141"/>
    </source>
</evidence>
<keyword evidence="4 5" id="KW-0472">Membrane</keyword>
<dbReference type="Proteomes" id="UP000189796">
    <property type="component" value="Chromosome I"/>
</dbReference>
<feature type="transmembrane region" description="Helical" evidence="5">
    <location>
        <begin position="73"/>
        <end position="95"/>
    </location>
</feature>
<evidence type="ECO:0000256" key="5">
    <source>
        <dbReference type="SAM" id="Phobius"/>
    </source>
</evidence>
<evidence type="ECO:0000256" key="4">
    <source>
        <dbReference type="ARBA" id="ARBA00023136"/>
    </source>
</evidence>
<evidence type="ECO:0000313" key="8">
    <source>
        <dbReference type="Proteomes" id="UP000189796"/>
    </source>
</evidence>
<reference evidence="7 8" key="1">
    <citation type="submission" date="2016-11" db="EMBL/GenBank/DDBJ databases">
        <authorList>
            <person name="Jaros S."/>
            <person name="Januszkiewicz K."/>
            <person name="Wedrychowicz H."/>
        </authorList>
    </citation>
    <scope>NUCLEOTIDE SEQUENCE [LARGE SCALE GENOMIC DNA]</scope>
    <source>
        <strain evidence="7 8">GAS138</strain>
    </source>
</reference>
<dbReference type="InterPro" id="IPR007016">
    <property type="entry name" value="O-antigen_ligase-rel_domated"/>
</dbReference>
<dbReference type="AlphaFoldDB" id="A0A1M5X4J2"/>
<organism evidence="7 8">
    <name type="scientific">Bradyrhizobium erythrophlei</name>
    <dbReference type="NCBI Taxonomy" id="1437360"/>
    <lineage>
        <taxon>Bacteria</taxon>
        <taxon>Pseudomonadati</taxon>
        <taxon>Pseudomonadota</taxon>
        <taxon>Alphaproteobacteria</taxon>
        <taxon>Hyphomicrobiales</taxon>
        <taxon>Nitrobacteraceae</taxon>
        <taxon>Bradyrhizobium</taxon>
    </lineage>
</organism>
<name>A0A1M5X4J2_9BRAD</name>
<dbReference type="EMBL" id="LT670817">
    <property type="protein sequence ID" value="SHH94736.1"/>
    <property type="molecule type" value="Genomic_DNA"/>
</dbReference>
<feature type="transmembrane region" description="Helical" evidence="5">
    <location>
        <begin position="234"/>
        <end position="252"/>
    </location>
</feature>
<keyword evidence="2 5" id="KW-0812">Transmembrane</keyword>
<dbReference type="GO" id="GO:0016874">
    <property type="term" value="F:ligase activity"/>
    <property type="evidence" value="ECO:0007669"/>
    <property type="project" value="UniProtKB-KW"/>
</dbReference>
<feature type="transmembrane region" description="Helical" evidence="5">
    <location>
        <begin position="101"/>
        <end position="118"/>
    </location>
</feature>
<feature type="transmembrane region" description="Helical" evidence="5">
    <location>
        <begin position="385"/>
        <end position="406"/>
    </location>
</feature>
<gene>
    <name evidence="7" type="ORF">SAMN05443248_7015</name>
</gene>
<feature type="transmembrane region" description="Helical" evidence="5">
    <location>
        <begin position="130"/>
        <end position="152"/>
    </location>
</feature>